<dbReference type="InterPro" id="IPR037034">
    <property type="entry name" value="RNA_pol_Rpb2_2_sf"/>
</dbReference>
<dbReference type="InterPro" id="IPR015712">
    <property type="entry name" value="DNA-dir_RNA_pol_su2"/>
</dbReference>
<dbReference type="GO" id="GO:0032549">
    <property type="term" value="F:ribonucleoside binding"/>
    <property type="evidence" value="ECO:0007669"/>
    <property type="project" value="InterPro"/>
</dbReference>
<evidence type="ECO:0000259" key="7">
    <source>
        <dbReference type="Pfam" id="PF04563"/>
    </source>
</evidence>
<dbReference type="EMBL" id="CASHTH010001064">
    <property type="protein sequence ID" value="CAI8010775.1"/>
    <property type="molecule type" value="Genomic_DNA"/>
</dbReference>
<keyword evidence="4" id="KW-0808">Transferase</keyword>
<dbReference type="Proteomes" id="UP001174909">
    <property type="component" value="Unassembled WGS sequence"/>
</dbReference>
<keyword evidence="9" id="KW-1185">Reference proteome</keyword>
<sequence length="246" mass="28490">MPHPVKYGKPVKYYGKRERLTYGKIPEIMDLPDLIEVQKSSYEEFLQRNTPLEDRKDKGLQAVFDEIFPIPDFSETSELQFVSYSLGTPKYDINECQARGFSYALPVKVCVRLVLREKDEDTGENQLIDIKENEVYMGEIPLMTENGTFIINGSERVIVSQLQRSPGATFGEDTHTSGQTLNTARIIPYRGAWIEFEYDIKDLVYVRLDRRKKMFVTVLLRALGWETDETILSCMLKQNRLRLTTP</sequence>
<keyword evidence="5" id="KW-0548">Nucleotidyltransferase</keyword>
<feature type="domain" description="RNA polymerase beta subunit protrusion" evidence="7">
    <location>
        <begin position="34"/>
        <end position="176"/>
    </location>
</feature>
<dbReference type="PANTHER" id="PTHR20856">
    <property type="entry name" value="DNA-DIRECTED RNA POLYMERASE I SUBUNIT 2"/>
    <property type="match status" value="1"/>
</dbReference>
<dbReference type="GO" id="GO:0003677">
    <property type="term" value="F:DNA binding"/>
    <property type="evidence" value="ECO:0007669"/>
    <property type="project" value="InterPro"/>
</dbReference>
<evidence type="ECO:0000256" key="2">
    <source>
        <dbReference type="ARBA" id="ARBA00012418"/>
    </source>
</evidence>
<dbReference type="GO" id="GO:0006351">
    <property type="term" value="P:DNA-templated transcription"/>
    <property type="evidence" value="ECO:0007669"/>
    <property type="project" value="InterPro"/>
</dbReference>
<name>A0AA35RFY8_GEOBA</name>
<reference evidence="8" key="1">
    <citation type="submission" date="2023-03" db="EMBL/GenBank/DDBJ databases">
        <authorList>
            <person name="Steffen K."/>
            <person name="Cardenas P."/>
        </authorList>
    </citation>
    <scope>NUCLEOTIDE SEQUENCE</scope>
</reference>
<gene>
    <name evidence="8" type="ORF">GBAR_LOCUS7073</name>
</gene>
<dbReference type="AlphaFoldDB" id="A0AA35RFY8"/>
<evidence type="ECO:0000256" key="1">
    <source>
        <dbReference type="ARBA" id="ARBA00006835"/>
    </source>
</evidence>
<proteinExistence type="inferred from homology"/>
<organism evidence="8 9">
    <name type="scientific">Geodia barretti</name>
    <name type="common">Barrett's horny sponge</name>
    <dbReference type="NCBI Taxonomy" id="519541"/>
    <lineage>
        <taxon>Eukaryota</taxon>
        <taxon>Metazoa</taxon>
        <taxon>Porifera</taxon>
        <taxon>Demospongiae</taxon>
        <taxon>Heteroscleromorpha</taxon>
        <taxon>Tetractinellida</taxon>
        <taxon>Astrophorina</taxon>
        <taxon>Geodiidae</taxon>
        <taxon>Geodia</taxon>
    </lineage>
</organism>
<evidence type="ECO:0000256" key="4">
    <source>
        <dbReference type="ARBA" id="ARBA00022679"/>
    </source>
</evidence>
<keyword evidence="3 8" id="KW-0240">DNA-directed RNA polymerase</keyword>
<comment type="similarity">
    <text evidence="1">Belongs to the RNA polymerase beta chain family.</text>
</comment>
<comment type="caution">
    <text evidence="8">The sequence shown here is derived from an EMBL/GenBank/DDBJ whole genome shotgun (WGS) entry which is preliminary data.</text>
</comment>
<evidence type="ECO:0000313" key="9">
    <source>
        <dbReference type="Proteomes" id="UP001174909"/>
    </source>
</evidence>
<keyword evidence="6" id="KW-0804">Transcription</keyword>
<evidence type="ECO:0000313" key="8">
    <source>
        <dbReference type="EMBL" id="CAI8010775.1"/>
    </source>
</evidence>
<dbReference type="Gene3D" id="3.90.1110.10">
    <property type="entry name" value="RNA polymerase Rpb2, domain 2"/>
    <property type="match status" value="1"/>
</dbReference>
<dbReference type="GO" id="GO:0003899">
    <property type="term" value="F:DNA-directed RNA polymerase activity"/>
    <property type="evidence" value="ECO:0007669"/>
    <property type="project" value="UniProtKB-EC"/>
</dbReference>
<evidence type="ECO:0000256" key="5">
    <source>
        <dbReference type="ARBA" id="ARBA00022695"/>
    </source>
</evidence>
<evidence type="ECO:0000256" key="6">
    <source>
        <dbReference type="ARBA" id="ARBA00023163"/>
    </source>
</evidence>
<evidence type="ECO:0000256" key="3">
    <source>
        <dbReference type="ARBA" id="ARBA00022478"/>
    </source>
</evidence>
<protein>
    <recommendedName>
        <fullName evidence="2">DNA-directed RNA polymerase</fullName>
        <ecNumber evidence="2">2.7.7.6</ecNumber>
    </recommendedName>
</protein>
<dbReference type="EC" id="2.7.7.6" evidence="2"/>
<dbReference type="InterPro" id="IPR007644">
    <property type="entry name" value="RNA_pol_bsu_protrusion"/>
</dbReference>
<accession>A0AA35RFY8</accession>
<dbReference type="Gene3D" id="3.90.1100.10">
    <property type="match status" value="1"/>
</dbReference>
<dbReference type="SUPFAM" id="SSF64484">
    <property type="entry name" value="beta and beta-prime subunits of DNA dependent RNA-polymerase"/>
    <property type="match status" value="1"/>
</dbReference>
<dbReference type="GO" id="GO:0000428">
    <property type="term" value="C:DNA-directed RNA polymerase complex"/>
    <property type="evidence" value="ECO:0007669"/>
    <property type="project" value="UniProtKB-KW"/>
</dbReference>
<dbReference type="Pfam" id="PF04563">
    <property type="entry name" value="RNA_pol_Rpb2_1"/>
    <property type="match status" value="1"/>
</dbReference>